<protein>
    <submittedName>
        <fullName evidence="1">Uridine kinase</fullName>
        <ecNumber evidence="1">2.7.1.48</ecNumber>
    </submittedName>
</protein>
<keyword evidence="2" id="KW-1185">Reference proteome</keyword>
<evidence type="ECO:0000313" key="1">
    <source>
        <dbReference type="EMBL" id="THG40019.1"/>
    </source>
</evidence>
<accession>A0AC61S2V9</accession>
<evidence type="ECO:0000313" key="2">
    <source>
        <dbReference type="Proteomes" id="UP000305401"/>
    </source>
</evidence>
<keyword evidence="1" id="KW-0418">Kinase</keyword>
<dbReference type="EMBL" id="SSTG01000242">
    <property type="protein sequence ID" value="THG40019.1"/>
    <property type="molecule type" value="Genomic_DNA"/>
</dbReference>
<dbReference type="EC" id="2.7.1.48" evidence="1"/>
<dbReference type="Proteomes" id="UP000305401">
    <property type="component" value="Unassembled WGS sequence"/>
</dbReference>
<proteinExistence type="predicted"/>
<comment type="caution">
    <text evidence="1">The sequence shown here is derived from an EMBL/GenBank/DDBJ whole genome shotgun (WGS) entry which is preliminary data.</text>
</comment>
<gene>
    <name evidence="1" type="ORF">E5990_11075</name>
</gene>
<sequence>MLVIGIAGGTGSGKTTVVNNIIRSLPQGEVAVLPQDAYYRDSSHIPLEQRSKINFDEPASIEWELLETHLSLLRQGKTIEMPTYSYLTCTRQAETVTIEPRDVVIVEGILILTQPSLRDALDVKVFVDADADDRLIRVISRDCIERGRTPQMVIDRYESVLKPMHQLYIEPSKRYADLIVPQGGNNRVAVNLLTHYIESRMGCVVDNK</sequence>
<organism evidence="1 2">
    <name type="scientific">Muribaculum caecicola</name>
    <dbReference type="NCBI Taxonomy" id="3038144"/>
    <lineage>
        <taxon>Bacteria</taxon>
        <taxon>Pseudomonadati</taxon>
        <taxon>Bacteroidota</taxon>
        <taxon>Bacteroidia</taxon>
        <taxon>Bacteroidales</taxon>
        <taxon>Muribaculaceae</taxon>
        <taxon>Muribaculum</taxon>
    </lineage>
</organism>
<reference evidence="1" key="1">
    <citation type="submission" date="2019-04" db="EMBL/GenBank/DDBJ databases">
        <title>Microbes associate with the intestines of laboratory mice.</title>
        <authorList>
            <person name="Navarre W."/>
            <person name="Wong E."/>
            <person name="Huang K.C."/>
            <person name="Tropini C."/>
            <person name="Ng K."/>
            <person name="Yu B."/>
        </authorList>
    </citation>
    <scope>NUCLEOTIDE SEQUENCE</scope>
    <source>
        <strain evidence="1">NM86_A22</strain>
    </source>
</reference>
<name>A0AC61S2V9_9BACT</name>
<keyword evidence="1" id="KW-0808">Transferase</keyword>